<evidence type="ECO:0000313" key="2">
    <source>
        <dbReference type="Proteomes" id="UP001056120"/>
    </source>
</evidence>
<sequence>MRSSNLPSIISNMDSQDQDKNFVNLLSQVPQLGPTYGGQSRTSPVTVDESPPPLPPDNPTGFKKSTRGVNFSPEEDKLLVSAWLNCSVDAVQRTDEKQSQLWEKIFKYFQQNKETATERTMKSLIHRWSLIQKATNKFCAKLAQVEELNQSGMTEQDKVEKARIMYYSLEKCHFQFEHCWHLLKDQPKWISRADVKQRKTMFSSPTPTPIRCSIPIDDPVLDLETENVIEREVIEWDRPMGRKAEKEKQKSQGTQTEETIQLKRLKCTVLEESDVQEEEFYHLEAEKMEYDKEKEEKKLHLEDERLRLEAEKLRIEVEKVQSKIRQEDERLRLKAQKLELAKKELDQRIMMVDVSVMPEMQRLYFEELQKEIMIRHSHA</sequence>
<proteinExistence type="predicted"/>
<protein>
    <submittedName>
        <fullName evidence="1">Uncharacterized protein</fullName>
    </submittedName>
</protein>
<accession>A0ACB9JE55</accession>
<dbReference type="Proteomes" id="UP001056120">
    <property type="component" value="Linkage Group LG04"/>
</dbReference>
<evidence type="ECO:0000313" key="1">
    <source>
        <dbReference type="EMBL" id="KAI3818754.1"/>
    </source>
</evidence>
<comment type="caution">
    <text evidence="1">The sequence shown here is derived from an EMBL/GenBank/DDBJ whole genome shotgun (WGS) entry which is preliminary data.</text>
</comment>
<gene>
    <name evidence="1" type="ORF">L1987_12571</name>
</gene>
<organism evidence="1 2">
    <name type="scientific">Smallanthus sonchifolius</name>
    <dbReference type="NCBI Taxonomy" id="185202"/>
    <lineage>
        <taxon>Eukaryota</taxon>
        <taxon>Viridiplantae</taxon>
        <taxon>Streptophyta</taxon>
        <taxon>Embryophyta</taxon>
        <taxon>Tracheophyta</taxon>
        <taxon>Spermatophyta</taxon>
        <taxon>Magnoliopsida</taxon>
        <taxon>eudicotyledons</taxon>
        <taxon>Gunneridae</taxon>
        <taxon>Pentapetalae</taxon>
        <taxon>asterids</taxon>
        <taxon>campanulids</taxon>
        <taxon>Asterales</taxon>
        <taxon>Asteraceae</taxon>
        <taxon>Asteroideae</taxon>
        <taxon>Heliantheae alliance</taxon>
        <taxon>Millerieae</taxon>
        <taxon>Smallanthus</taxon>
    </lineage>
</organism>
<keyword evidence="2" id="KW-1185">Reference proteome</keyword>
<reference evidence="1 2" key="2">
    <citation type="journal article" date="2022" name="Mol. Ecol. Resour.">
        <title>The genomes of chicory, endive, great burdock and yacon provide insights into Asteraceae paleo-polyploidization history and plant inulin production.</title>
        <authorList>
            <person name="Fan W."/>
            <person name="Wang S."/>
            <person name="Wang H."/>
            <person name="Wang A."/>
            <person name="Jiang F."/>
            <person name="Liu H."/>
            <person name="Zhao H."/>
            <person name="Xu D."/>
            <person name="Zhang Y."/>
        </authorList>
    </citation>
    <scope>NUCLEOTIDE SEQUENCE [LARGE SCALE GENOMIC DNA]</scope>
    <source>
        <strain evidence="2">cv. Yunnan</strain>
        <tissue evidence="1">Leaves</tissue>
    </source>
</reference>
<dbReference type="EMBL" id="CM042021">
    <property type="protein sequence ID" value="KAI3818754.1"/>
    <property type="molecule type" value="Genomic_DNA"/>
</dbReference>
<reference evidence="2" key="1">
    <citation type="journal article" date="2022" name="Mol. Ecol. Resour.">
        <title>The genomes of chicory, endive, great burdock and yacon provide insights into Asteraceae palaeo-polyploidization history and plant inulin production.</title>
        <authorList>
            <person name="Fan W."/>
            <person name="Wang S."/>
            <person name="Wang H."/>
            <person name="Wang A."/>
            <person name="Jiang F."/>
            <person name="Liu H."/>
            <person name="Zhao H."/>
            <person name="Xu D."/>
            <person name="Zhang Y."/>
        </authorList>
    </citation>
    <scope>NUCLEOTIDE SEQUENCE [LARGE SCALE GENOMIC DNA]</scope>
    <source>
        <strain evidence="2">cv. Yunnan</strain>
    </source>
</reference>
<name>A0ACB9JE55_9ASTR</name>